<evidence type="ECO:0000256" key="5">
    <source>
        <dbReference type="ARBA" id="ARBA00023014"/>
    </source>
</evidence>
<dbReference type="SFLD" id="SFLDS00029">
    <property type="entry name" value="Radical_SAM"/>
    <property type="match status" value="1"/>
</dbReference>
<dbReference type="PANTHER" id="PTHR11228">
    <property type="entry name" value="RADICAL SAM DOMAIN PROTEIN"/>
    <property type="match status" value="1"/>
</dbReference>
<organism evidence="7 8">
    <name type="scientific">Rhizobium oryzicola</name>
    <dbReference type="NCBI Taxonomy" id="1232668"/>
    <lineage>
        <taxon>Bacteria</taxon>
        <taxon>Pseudomonadati</taxon>
        <taxon>Pseudomonadota</taxon>
        <taxon>Alphaproteobacteria</taxon>
        <taxon>Hyphomicrobiales</taxon>
        <taxon>Rhizobiaceae</taxon>
        <taxon>Rhizobium/Agrobacterium group</taxon>
        <taxon>Rhizobium</taxon>
    </lineage>
</organism>
<comment type="caution">
    <text evidence="7">The sequence shown here is derived from an EMBL/GenBank/DDBJ whole genome shotgun (WGS) entry which is preliminary data.</text>
</comment>
<proteinExistence type="predicted"/>
<feature type="domain" description="Radical SAM core" evidence="6">
    <location>
        <begin position="91"/>
        <end position="246"/>
    </location>
</feature>
<dbReference type="InterPro" id="IPR024032">
    <property type="entry name" value="rSAM_paired_HxsC"/>
</dbReference>
<reference evidence="7" key="2">
    <citation type="submission" date="2023-07" db="EMBL/GenBank/DDBJ databases">
        <authorList>
            <person name="Sun H."/>
        </authorList>
    </citation>
    <scope>NUCLEOTIDE SEQUENCE</scope>
    <source>
        <strain evidence="7">05753</strain>
    </source>
</reference>
<dbReference type="RefSeq" id="WP_302077814.1">
    <property type="nucleotide sequence ID" value="NZ_JAUKWQ010000005.1"/>
</dbReference>
<name>A0ABT8T023_9HYPH</name>
<accession>A0ABT8T023</accession>
<dbReference type="InterPro" id="IPR050377">
    <property type="entry name" value="Radical_SAM_PqqE_MftC-like"/>
</dbReference>
<evidence type="ECO:0000256" key="2">
    <source>
        <dbReference type="ARBA" id="ARBA00022691"/>
    </source>
</evidence>
<dbReference type="InterPro" id="IPR058240">
    <property type="entry name" value="rSAM_sf"/>
</dbReference>
<keyword evidence="8" id="KW-1185">Reference proteome</keyword>
<dbReference type="Pfam" id="PF04055">
    <property type="entry name" value="Radical_SAM"/>
    <property type="match status" value="1"/>
</dbReference>
<keyword evidence="4" id="KW-0408">Iron</keyword>
<sequence length="361" mass="40370">MIQLRLPVEPLPIVEPIIVRLRDNGSNAGPADAVLIDIQGSRREYDLDGFSLVLEAPAGTPLDQDVIMLVPGQASARRLIRGDSNHNTLLVTEQCDQLCIMCSQPPKKHHIDLFPQLHAAASLAPQGAYIGISGGEPLLHKRALFEMLLSLSRQRSDLKFHVLTNGQHFDTQDRALIEEIGVDRILWGIPLYAADGQLHDEIVNKEGAFDRLLKSFSVLFEAGASVELRTVVLEQNYQVLPELASFVGTTLPFVERWAIMQLESIGFGRKNWSSIFRDTSIDFSSIARCINIAVARDVPVQLYNFPLCSIPARYREYAPATISDWKNKFEAFCDDCSSRHRCGGFFAWYDHSHGFKELGPI</sequence>
<dbReference type="NCBIfam" id="TIGR03977">
    <property type="entry name" value="rSAM_pair_HxsC"/>
    <property type="match status" value="1"/>
</dbReference>
<keyword evidence="5" id="KW-0411">Iron-sulfur</keyword>
<evidence type="ECO:0000256" key="3">
    <source>
        <dbReference type="ARBA" id="ARBA00022723"/>
    </source>
</evidence>
<evidence type="ECO:0000256" key="1">
    <source>
        <dbReference type="ARBA" id="ARBA00001966"/>
    </source>
</evidence>
<dbReference type="SUPFAM" id="SSF102114">
    <property type="entry name" value="Radical SAM enzymes"/>
    <property type="match status" value="1"/>
</dbReference>
<dbReference type="SFLD" id="SFLDG01067">
    <property type="entry name" value="SPASM/twitch_domain_containing"/>
    <property type="match status" value="1"/>
</dbReference>
<comment type="cofactor">
    <cofactor evidence="1">
        <name>[4Fe-4S] cluster</name>
        <dbReference type="ChEBI" id="CHEBI:49883"/>
    </cofactor>
</comment>
<evidence type="ECO:0000259" key="6">
    <source>
        <dbReference type="Pfam" id="PF04055"/>
    </source>
</evidence>
<dbReference type="Proteomes" id="UP001169006">
    <property type="component" value="Unassembled WGS sequence"/>
</dbReference>
<reference evidence="7" key="1">
    <citation type="journal article" date="2015" name="Int. J. Syst. Evol. Microbiol.">
        <title>Rhizobium oryzicola sp. nov., potential plant-growth-promoting endophytic bacteria isolated from rice roots.</title>
        <authorList>
            <person name="Zhang X.X."/>
            <person name="Gao J.S."/>
            <person name="Cao Y.H."/>
            <person name="Sheirdil R.A."/>
            <person name="Wang X.C."/>
            <person name="Zhang L."/>
        </authorList>
    </citation>
    <scope>NUCLEOTIDE SEQUENCE</scope>
    <source>
        <strain evidence="7">05753</strain>
    </source>
</reference>
<dbReference type="InterPro" id="IPR007197">
    <property type="entry name" value="rSAM"/>
</dbReference>
<dbReference type="InterPro" id="IPR013785">
    <property type="entry name" value="Aldolase_TIM"/>
</dbReference>
<dbReference type="PANTHER" id="PTHR11228:SF34">
    <property type="entry name" value="TUNGSTEN-CONTAINING ALDEHYDE FERREDOXIN OXIDOREDUCTASE COFACTOR MODIFYING PROTEIN"/>
    <property type="match status" value="1"/>
</dbReference>
<evidence type="ECO:0000256" key="4">
    <source>
        <dbReference type="ARBA" id="ARBA00023004"/>
    </source>
</evidence>
<protein>
    <submittedName>
        <fullName evidence="7">His-Xaa-Ser system radical SAM maturase HxsC</fullName>
    </submittedName>
</protein>
<dbReference type="SFLD" id="SFLDG01103">
    <property type="entry name" value="Uncharacterised_Radical_SAM_Su"/>
    <property type="match status" value="1"/>
</dbReference>
<keyword evidence="3" id="KW-0479">Metal-binding</keyword>
<dbReference type="CDD" id="cd01335">
    <property type="entry name" value="Radical_SAM"/>
    <property type="match status" value="1"/>
</dbReference>
<dbReference type="Gene3D" id="3.20.20.70">
    <property type="entry name" value="Aldolase class I"/>
    <property type="match status" value="1"/>
</dbReference>
<keyword evidence="2" id="KW-0949">S-adenosyl-L-methionine</keyword>
<gene>
    <name evidence="7" type="primary">hxsC</name>
    <name evidence="7" type="ORF">Q2T52_16095</name>
</gene>
<dbReference type="EMBL" id="JAUKWQ010000005">
    <property type="protein sequence ID" value="MDO1583608.1"/>
    <property type="molecule type" value="Genomic_DNA"/>
</dbReference>
<evidence type="ECO:0000313" key="8">
    <source>
        <dbReference type="Proteomes" id="UP001169006"/>
    </source>
</evidence>
<evidence type="ECO:0000313" key="7">
    <source>
        <dbReference type="EMBL" id="MDO1583608.1"/>
    </source>
</evidence>